<sequence>MWILPPTEPLCRQTFNAEIRRIILSVGRTDLVGLPWQTSDCVTAAQSEMKLTSKDLTAGKPQADARSSKDLAAGGNVSQTLPGPERRPAPRASPSWLMIWMLRPVPAGGTGRCPPCPPPPPNSTGRAAIASFLKALYIPSMKKPRRHGRPLRPCRYAGSGEYRGHVPALIPPSRGK</sequence>
<evidence type="ECO:0000313" key="2">
    <source>
        <dbReference type="EMBL" id="SCW56572.1"/>
    </source>
</evidence>
<proteinExistence type="predicted"/>
<organism evidence="2 3">
    <name type="scientific">Rhizobium mongolense subsp. loessense</name>
    <dbReference type="NCBI Taxonomy" id="158890"/>
    <lineage>
        <taxon>Bacteria</taxon>
        <taxon>Pseudomonadati</taxon>
        <taxon>Pseudomonadota</taxon>
        <taxon>Alphaproteobacteria</taxon>
        <taxon>Hyphomicrobiales</taxon>
        <taxon>Rhizobiaceae</taxon>
        <taxon>Rhizobium/Agrobacterium group</taxon>
        <taxon>Rhizobium</taxon>
    </lineage>
</organism>
<dbReference type="AlphaFoldDB" id="A0A1G4RI15"/>
<reference evidence="2 3" key="1">
    <citation type="submission" date="2016-10" db="EMBL/GenBank/DDBJ databases">
        <authorList>
            <person name="de Groot N.N."/>
        </authorList>
    </citation>
    <scope>NUCLEOTIDE SEQUENCE [LARGE SCALE GENOMIC DNA]</scope>
    <source>
        <strain evidence="2 3">CGMCC 1.3401</strain>
    </source>
</reference>
<evidence type="ECO:0000313" key="3">
    <source>
        <dbReference type="Proteomes" id="UP000199542"/>
    </source>
</evidence>
<evidence type="ECO:0000256" key="1">
    <source>
        <dbReference type="SAM" id="MobiDB-lite"/>
    </source>
</evidence>
<accession>A0A1G4RI15</accession>
<name>A0A1G4RI15_9HYPH</name>
<gene>
    <name evidence="2" type="ORF">SAMN02927900_02720</name>
</gene>
<protein>
    <submittedName>
        <fullName evidence="2">Uncharacterized protein</fullName>
    </submittedName>
</protein>
<dbReference type="Proteomes" id="UP000199542">
    <property type="component" value="Unassembled WGS sequence"/>
</dbReference>
<dbReference type="EMBL" id="FMTM01000003">
    <property type="protein sequence ID" value="SCW56572.1"/>
    <property type="molecule type" value="Genomic_DNA"/>
</dbReference>
<feature type="region of interest" description="Disordered" evidence="1">
    <location>
        <begin position="53"/>
        <end position="92"/>
    </location>
</feature>